<protein>
    <submittedName>
        <fullName evidence="3">J domain-containing protein</fullName>
    </submittedName>
</protein>
<dbReference type="Pfam" id="PF00226">
    <property type="entry name" value="DnaJ"/>
    <property type="match status" value="1"/>
</dbReference>
<organism evidence="3 4">
    <name type="scientific">candidate division WOR-3 bacterium</name>
    <dbReference type="NCBI Taxonomy" id="2052148"/>
    <lineage>
        <taxon>Bacteria</taxon>
        <taxon>Bacteria division WOR-3</taxon>
    </lineage>
</organism>
<sequence length="202" mass="22216">MHIEVSLPDETPINDCYETLGVPRDATDSEIRAAYIKLVKLSHPDRLGTSPDPSAWKASNDRLAHFNEAFFILGDPVRRKQYDEGHTPTSESGASPETEQTPQERLFMIVTGGSIPDRNVVIKALLNDKVIASYHSYITTCIFCTSRLTATDISNCIVKHFGSKGNPVFLVTEACGEIKGRLSMGAWEFIKKSTPASTRGGK</sequence>
<dbReference type="SMART" id="SM00271">
    <property type="entry name" value="DnaJ"/>
    <property type="match status" value="1"/>
</dbReference>
<gene>
    <name evidence="3" type="ORF">FJY68_07365</name>
</gene>
<proteinExistence type="predicted"/>
<evidence type="ECO:0000313" key="4">
    <source>
        <dbReference type="Proteomes" id="UP000779900"/>
    </source>
</evidence>
<dbReference type="AlphaFoldDB" id="A0A937XEE3"/>
<dbReference type="PANTHER" id="PTHR24074">
    <property type="entry name" value="CO-CHAPERONE PROTEIN DJLA"/>
    <property type="match status" value="1"/>
</dbReference>
<dbReference type="PRINTS" id="PR00625">
    <property type="entry name" value="JDOMAIN"/>
</dbReference>
<dbReference type="PROSITE" id="PS50076">
    <property type="entry name" value="DNAJ_2"/>
    <property type="match status" value="1"/>
</dbReference>
<dbReference type="CDD" id="cd06257">
    <property type="entry name" value="DnaJ"/>
    <property type="match status" value="1"/>
</dbReference>
<feature type="compositionally biased region" description="Polar residues" evidence="1">
    <location>
        <begin position="87"/>
        <end position="102"/>
    </location>
</feature>
<name>A0A937XEE3_UNCW3</name>
<dbReference type="InterPro" id="IPR050817">
    <property type="entry name" value="DjlA_DnaK_co-chaperone"/>
</dbReference>
<dbReference type="SUPFAM" id="SSF46565">
    <property type="entry name" value="Chaperone J-domain"/>
    <property type="match status" value="1"/>
</dbReference>
<feature type="domain" description="J" evidence="2">
    <location>
        <begin position="15"/>
        <end position="86"/>
    </location>
</feature>
<comment type="caution">
    <text evidence="3">The sequence shown here is derived from an EMBL/GenBank/DDBJ whole genome shotgun (WGS) entry which is preliminary data.</text>
</comment>
<dbReference type="Gene3D" id="1.10.287.110">
    <property type="entry name" value="DnaJ domain"/>
    <property type="match status" value="1"/>
</dbReference>
<dbReference type="InterPro" id="IPR036869">
    <property type="entry name" value="J_dom_sf"/>
</dbReference>
<reference evidence="3" key="1">
    <citation type="submission" date="2019-03" db="EMBL/GenBank/DDBJ databases">
        <title>Lake Tanganyika Metagenome-Assembled Genomes (MAGs).</title>
        <authorList>
            <person name="Tran P."/>
        </authorList>
    </citation>
    <scope>NUCLEOTIDE SEQUENCE</scope>
    <source>
        <strain evidence="3">K_DeepCast_150m_m2_040</strain>
    </source>
</reference>
<evidence type="ECO:0000259" key="2">
    <source>
        <dbReference type="PROSITE" id="PS50076"/>
    </source>
</evidence>
<evidence type="ECO:0000256" key="1">
    <source>
        <dbReference type="SAM" id="MobiDB-lite"/>
    </source>
</evidence>
<dbReference type="EMBL" id="VGIR01000039">
    <property type="protein sequence ID" value="MBM3331652.1"/>
    <property type="molecule type" value="Genomic_DNA"/>
</dbReference>
<accession>A0A937XEE3</accession>
<dbReference type="Proteomes" id="UP000779900">
    <property type="component" value="Unassembled WGS sequence"/>
</dbReference>
<feature type="region of interest" description="Disordered" evidence="1">
    <location>
        <begin position="81"/>
        <end position="102"/>
    </location>
</feature>
<dbReference type="InterPro" id="IPR001623">
    <property type="entry name" value="DnaJ_domain"/>
</dbReference>
<evidence type="ECO:0000313" key="3">
    <source>
        <dbReference type="EMBL" id="MBM3331652.1"/>
    </source>
</evidence>